<evidence type="ECO:0000256" key="2">
    <source>
        <dbReference type="ARBA" id="ARBA00000909"/>
    </source>
</evidence>
<feature type="binding site" evidence="17">
    <location>
        <position position="257"/>
    </location>
    <ligand>
        <name>(6S)-NADPHX</name>
        <dbReference type="ChEBI" id="CHEBI:64076"/>
    </ligand>
</feature>
<dbReference type="SUPFAM" id="SSF64153">
    <property type="entry name" value="YjeF N-terminal domain-like"/>
    <property type="match status" value="1"/>
</dbReference>
<keyword evidence="13" id="KW-0511">Multifunctional enzyme</keyword>
<dbReference type="HAMAP" id="MF_01966">
    <property type="entry name" value="NADHX_epimerase"/>
    <property type="match status" value="1"/>
</dbReference>
<comment type="similarity">
    <text evidence="4 19">In the C-terminal section; belongs to the NnrD/CARKD family.</text>
</comment>
<keyword evidence="11 18" id="KW-0413">Isomerase</keyword>
<evidence type="ECO:0000259" key="21">
    <source>
        <dbReference type="PROSITE" id="PS51383"/>
    </source>
</evidence>
<dbReference type="GO" id="GO:0052855">
    <property type="term" value="F:ADP-dependent NAD(P)H-hydrate dehydratase activity"/>
    <property type="evidence" value="ECO:0007669"/>
    <property type="project" value="UniProtKB-UniRule"/>
</dbReference>
<dbReference type="AlphaFoldDB" id="A0A947D4A9"/>
<comment type="similarity">
    <text evidence="3 19">In the N-terminal section; belongs to the NnrE/AIBP family.</text>
</comment>
<feature type="binding site" evidence="18">
    <location>
        <position position="58"/>
    </location>
    <ligand>
        <name>K(+)</name>
        <dbReference type="ChEBI" id="CHEBI:29103"/>
    </ligand>
</feature>
<sequence>MNELLTPAEMSRADRLTIDAGTPGIRLMERAGRAVADATAFRHVLGTRVLVLCGPGNNGGDGFVAARILAERGYAVRLALLGDRSRLSGDAALAAAAWRGATEPLDGDGVVPMLAQAGVVVDALFGAGLARTLEGEARRVVEAVDRSGRPVVAVDLPSGIDGRTGAVCGAALHAQTTVTFFRRKPGHLLMPGRAHCGTVITADIGIPDWTLREIGPALRQNCPALWLDRLPAPRLGDHKYSRGHALVLSGPALRTGAARLSAEAALRAGAGLVTLVAPEAAAAIAATHLTAVMIEAFADAAGFAALLADPRRNAVVLGPAAGVGEGTRALVAAALAGRAGLVLDADALTSFADAPETLFDRVRGRPAPVILTPHEGEFARLFPDLAERAVGDRPKTERAVAAARRSGAIVVLKGTDTVVAAPDGRAAINDNAPPDLATAGSGDVLAGIAGGLLARGLPGYEAAAAAVWLHGECGRRAGPGLIAEDLAAELKPVLADLYRRAALPPAEPPPVAIRQEGPTLPPRRLLVGSQDEDEPGGTD</sequence>
<dbReference type="CDD" id="cd01171">
    <property type="entry name" value="YXKO-related"/>
    <property type="match status" value="1"/>
</dbReference>
<evidence type="ECO:0000313" key="24">
    <source>
        <dbReference type="Proteomes" id="UP000766595"/>
    </source>
</evidence>
<dbReference type="InterPro" id="IPR004443">
    <property type="entry name" value="YjeF_N_dom"/>
</dbReference>
<comment type="catalytic activity">
    <reaction evidence="1 18 19">
        <text>(6R)-NADHX = (6S)-NADHX</text>
        <dbReference type="Rhea" id="RHEA:32215"/>
        <dbReference type="ChEBI" id="CHEBI:64074"/>
        <dbReference type="ChEBI" id="CHEBI:64075"/>
        <dbReference type="EC" id="5.1.99.6"/>
    </reaction>
</comment>
<comment type="catalytic activity">
    <reaction evidence="2 18 19">
        <text>(6R)-NADPHX = (6S)-NADPHX</text>
        <dbReference type="Rhea" id="RHEA:32227"/>
        <dbReference type="ChEBI" id="CHEBI:64076"/>
        <dbReference type="ChEBI" id="CHEBI:64077"/>
        <dbReference type="EC" id="5.1.99.6"/>
    </reaction>
</comment>
<dbReference type="SUPFAM" id="SSF53613">
    <property type="entry name" value="Ribokinase-like"/>
    <property type="match status" value="1"/>
</dbReference>
<evidence type="ECO:0000256" key="14">
    <source>
        <dbReference type="ARBA" id="ARBA00025153"/>
    </source>
</evidence>
<dbReference type="InterPro" id="IPR036652">
    <property type="entry name" value="YjeF_N_dom_sf"/>
</dbReference>
<dbReference type="GO" id="GO:0110051">
    <property type="term" value="P:metabolite repair"/>
    <property type="evidence" value="ECO:0007669"/>
    <property type="project" value="TreeGrafter"/>
</dbReference>
<dbReference type="InterPro" id="IPR000631">
    <property type="entry name" value="CARKD"/>
</dbReference>
<dbReference type="Pfam" id="PF03853">
    <property type="entry name" value="YjeF_N"/>
    <property type="match status" value="1"/>
</dbReference>
<dbReference type="RefSeq" id="WP_261966633.1">
    <property type="nucleotide sequence ID" value="NZ_JAHHZF010000001.1"/>
</dbReference>
<comment type="caution">
    <text evidence="17">Lacks conserved residue(s) required for the propagation of feature annotation.</text>
</comment>
<organism evidence="23 24">
    <name type="scientific">Prosthecodimorpha staleyi</name>
    <dbReference type="NCBI Taxonomy" id="2840188"/>
    <lineage>
        <taxon>Bacteria</taxon>
        <taxon>Pseudomonadati</taxon>
        <taxon>Pseudomonadota</taxon>
        <taxon>Alphaproteobacteria</taxon>
        <taxon>Hyphomicrobiales</taxon>
        <taxon>Ancalomicrobiaceae</taxon>
        <taxon>Prosthecodimorpha</taxon>
    </lineage>
</organism>
<protein>
    <recommendedName>
        <fullName evidence="19">Bifunctional NAD(P)H-hydrate repair enzyme</fullName>
    </recommendedName>
    <alternativeName>
        <fullName evidence="19">Nicotinamide nucleotide repair protein</fullName>
    </alternativeName>
    <domain>
        <recommendedName>
            <fullName evidence="19">ADP-dependent (S)-NAD(P)H-hydrate dehydratase</fullName>
            <ecNumber evidence="19">4.2.1.136</ecNumber>
        </recommendedName>
        <alternativeName>
            <fullName evidence="19">ADP-dependent NAD(P)HX dehydratase</fullName>
        </alternativeName>
    </domain>
    <domain>
        <recommendedName>
            <fullName evidence="19">NAD(P)H-hydrate epimerase</fullName>
            <ecNumber evidence="19">5.1.99.6</ecNumber>
        </recommendedName>
    </domain>
</protein>
<dbReference type="HAMAP" id="MF_01965">
    <property type="entry name" value="NADHX_dehydratase"/>
    <property type="match status" value="1"/>
</dbReference>
<dbReference type="EC" id="5.1.99.6" evidence="19"/>
<evidence type="ECO:0000256" key="12">
    <source>
        <dbReference type="ARBA" id="ARBA00023239"/>
    </source>
</evidence>
<dbReference type="PANTHER" id="PTHR12592:SF0">
    <property type="entry name" value="ATP-DEPENDENT (S)-NAD(P)H-HYDRATE DEHYDRATASE"/>
    <property type="match status" value="1"/>
</dbReference>
<comment type="function">
    <text evidence="18">Catalyzes the epimerization of the S- and R-forms of NAD(P)HX, a damaged form of NAD(P)H that is a result of enzymatic or heat-dependent hydration. This is a prerequisite for the S-specific NAD(P)H-hydrate dehydratase to allow the repair of both epimers of NAD(P)HX.</text>
</comment>
<keyword evidence="8 17" id="KW-0521">NADP</keyword>
<dbReference type="Proteomes" id="UP000766595">
    <property type="component" value="Unassembled WGS sequence"/>
</dbReference>
<evidence type="ECO:0000256" key="18">
    <source>
        <dbReference type="HAMAP-Rule" id="MF_01966"/>
    </source>
</evidence>
<dbReference type="EMBL" id="JAHHZF010000001">
    <property type="protein sequence ID" value="MBT9287937.1"/>
    <property type="molecule type" value="Genomic_DNA"/>
</dbReference>
<feature type="binding site" evidence="18">
    <location>
        <begin position="57"/>
        <end position="61"/>
    </location>
    <ligand>
        <name>(6S)-NADPHX</name>
        <dbReference type="ChEBI" id="CHEBI:64076"/>
    </ligand>
</feature>
<dbReference type="GO" id="GO:0052856">
    <property type="term" value="F:NAD(P)HX epimerase activity"/>
    <property type="evidence" value="ECO:0007669"/>
    <property type="project" value="UniProtKB-UniRule"/>
</dbReference>
<keyword evidence="5 18" id="KW-0479">Metal-binding</keyword>
<evidence type="ECO:0000256" key="11">
    <source>
        <dbReference type="ARBA" id="ARBA00023235"/>
    </source>
</evidence>
<evidence type="ECO:0000313" key="23">
    <source>
        <dbReference type="EMBL" id="MBT9287937.1"/>
    </source>
</evidence>
<dbReference type="InterPro" id="IPR030677">
    <property type="entry name" value="Nnr"/>
</dbReference>
<evidence type="ECO:0000256" key="15">
    <source>
        <dbReference type="ARBA" id="ARBA00048238"/>
    </source>
</evidence>
<evidence type="ECO:0000256" key="3">
    <source>
        <dbReference type="ARBA" id="ARBA00006001"/>
    </source>
</evidence>
<feature type="domain" description="YjeF N-terminal" evidence="22">
    <location>
        <begin position="10"/>
        <end position="212"/>
    </location>
</feature>
<keyword evidence="10 17" id="KW-0520">NAD</keyword>
<dbReference type="NCBIfam" id="TIGR00196">
    <property type="entry name" value="yjeF_cterm"/>
    <property type="match status" value="1"/>
</dbReference>
<comment type="caution">
    <text evidence="23">The sequence shown here is derived from an EMBL/GenBank/DDBJ whole genome shotgun (WGS) entry which is preliminary data.</text>
</comment>
<evidence type="ECO:0000256" key="8">
    <source>
        <dbReference type="ARBA" id="ARBA00022857"/>
    </source>
</evidence>
<feature type="binding site" evidence="17">
    <location>
        <position position="443"/>
    </location>
    <ligand>
        <name>(6S)-NADPHX</name>
        <dbReference type="ChEBI" id="CHEBI:64076"/>
    </ligand>
</feature>
<comment type="similarity">
    <text evidence="17">Belongs to the NnrD/CARKD family.</text>
</comment>
<comment type="cofactor">
    <cofactor evidence="18 19">
        <name>K(+)</name>
        <dbReference type="ChEBI" id="CHEBI:29103"/>
    </cofactor>
    <text evidence="18 19">Binds 1 potassium ion per subunit.</text>
</comment>
<dbReference type="Gene3D" id="3.40.1190.20">
    <property type="match status" value="1"/>
</dbReference>
<feature type="binding site" evidence="17">
    <location>
        <begin position="413"/>
        <end position="417"/>
    </location>
    <ligand>
        <name>AMP</name>
        <dbReference type="ChEBI" id="CHEBI:456215"/>
    </ligand>
</feature>
<evidence type="ECO:0000256" key="16">
    <source>
        <dbReference type="ARBA" id="ARBA00049209"/>
    </source>
</evidence>
<feature type="binding site" evidence="18">
    <location>
        <position position="158"/>
    </location>
    <ligand>
        <name>K(+)</name>
        <dbReference type="ChEBI" id="CHEBI:29103"/>
    </ligand>
</feature>
<evidence type="ECO:0000256" key="17">
    <source>
        <dbReference type="HAMAP-Rule" id="MF_01965"/>
    </source>
</evidence>
<dbReference type="EC" id="4.2.1.136" evidence="19"/>
<keyword evidence="24" id="KW-1185">Reference proteome</keyword>
<proteinExistence type="inferred from homology"/>
<dbReference type="Gene3D" id="3.40.50.10260">
    <property type="entry name" value="YjeF N-terminal domain"/>
    <property type="match status" value="1"/>
</dbReference>
<dbReference type="InterPro" id="IPR029056">
    <property type="entry name" value="Ribokinase-like"/>
</dbReference>
<evidence type="ECO:0000256" key="6">
    <source>
        <dbReference type="ARBA" id="ARBA00022741"/>
    </source>
</evidence>
<comment type="catalytic activity">
    <reaction evidence="16 17 19">
        <text>(6S)-NADPHX + ADP = AMP + phosphate + NADPH + H(+)</text>
        <dbReference type="Rhea" id="RHEA:32235"/>
        <dbReference type="ChEBI" id="CHEBI:15378"/>
        <dbReference type="ChEBI" id="CHEBI:43474"/>
        <dbReference type="ChEBI" id="CHEBI:57783"/>
        <dbReference type="ChEBI" id="CHEBI:64076"/>
        <dbReference type="ChEBI" id="CHEBI:456215"/>
        <dbReference type="ChEBI" id="CHEBI:456216"/>
        <dbReference type="EC" id="4.2.1.136"/>
    </reaction>
</comment>
<evidence type="ECO:0000256" key="7">
    <source>
        <dbReference type="ARBA" id="ARBA00022840"/>
    </source>
</evidence>
<feature type="compositionally biased region" description="Acidic residues" evidence="20">
    <location>
        <begin position="530"/>
        <end position="539"/>
    </location>
</feature>
<dbReference type="PANTHER" id="PTHR12592">
    <property type="entry name" value="ATP-DEPENDENT (S)-NAD(P)H-HYDRATE DEHYDRATASE FAMILY MEMBER"/>
    <property type="match status" value="1"/>
</dbReference>
<comment type="catalytic activity">
    <reaction evidence="15 17 19">
        <text>(6S)-NADHX + ADP = AMP + phosphate + NADH + H(+)</text>
        <dbReference type="Rhea" id="RHEA:32223"/>
        <dbReference type="ChEBI" id="CHEBI:15378"/>
        <dbReference type="ChEBI" id="CHEBI:43474"/>
        <dbReference type="ChEBI" id="CHEBI:57945"/>
        <dbReference type="ChEBI" id="CHEBI:64074"/>
        <dbReference type="ChEBI" id="CHEBI:456215"/>
        <dbReference type="ChEBI" id="CHEBI:456216"/>
        <dbReference type="EC" id="4.2.1.136"/>
    </reaction>
</comment>
<keyword evidence="12 17" id="KW-0456">Lyase</keyword>
<keyword evidence="7 17" id="KW-0067">ATP-binding</keyword>
<dbReference type="NCBIfam" id="TIGR00197">
    <property type="entry name" value="yjeF_nterm"/>
    <property type="match status" value="1"/>
</dbReference>
<feature type="binding site" evidence="18">
    <location>
        <position position="122"/>
    </location>
    <ligand>
        <name>K(+)</name>
        <dbReference type="ChEBI" id="CHEBI:29103"/>
    </ligand>
</feature>
<evidence type="ECO:0000256" key="1">
    <source>
        <dbReference type="ARBA" id="ARBA00000013"/>
    </source>
</evidence>
<dbReference type="GO" id="GO:0046496">
    <property type="term" value="P:nicotinamide nucleotide metabolic process"/>
    <property type="evidence" value="ECO:0007669"/>
    <property type="project" value="UniProtKB-UniRule"/>
</dbReference>
<evidence type="ECO:0000256" key="20">
    <source>
        <dbReference type="SAM" id="MobiDB-lite"/>
    </source>
</evidence>
<name>A0A947D4A9_9HYPH</name>
<comment type="subunit">
    <text evidence="17">Homotetramer.</text>
</comment>
<comment type="similarity">
    <text evidence="18">Belongs to the NnrE/AIBP family.</text>
</comment>
<gene>
    <name evidence="18" type="primary">nnrE</name>
    <name evidence="17" type="synonym">nnrD</name>
    <name evidence="23" type="ORF">KL771_00610</name>
</gene>
<dbReference type="PROSITE" id="PS51385">
    <property type="entry name" value="YJEF_N"/>
    <property type="match status" value="1"/>
</dbReference>
<evidence type="ECO:0000259" key="22">
    <source>
        <dbReference type="PROSITE" id="PS51385"/>
    </source>
</evidence>
<evidence type="ECO:0000256" key="4">
    <source>
        <dbReference type="ARBA" id="ARBA00009524"/>
    </source>
</evidence>
<dbReference type="GO" id="GO:0005524">
    <property type="term" value="F:ATP binding"/>
    <property type="evidence" value="ECO:0007669"/>
    <property type="project" value="UniProtKB-UniRule"/>
</dbReference>
<keyword evidence="9 18" id="KW-0630">Potassium</keyword>
<dbReference type="GO" id="GO:0046872">
    <property type="term" value="F:metal ion binding"/>
    <property type="evidence" value="ECO:0007669"/>
    <property type="project" value="UniProtKB-UniRule"/>
</dbReference>
<evidence type="ECO:0000256" key="10">
    <source>
        <dbReference type="ARBA" id="ARBA00023027"/>
    </source>
</evidence>
<feature type="domain" description="YjeF C-terminal" evidence="21">
    <location>
        <begin position="222"/>
        <end position="497"/>
    </location>
</feature>
<comment type="function">
    <text evidence="17">Catalyzes the dehydration of the S-form of NAD(P)HX at the expense of ADP, which is converted to AMP. Together with NAD(P)HX epimerase, which catalyzes the epimerization of the S- and R-forms, the enzyme allows the repair of both epimers of NAD(P)HX, a damaged form of NAD(P)H that is a result of enzymatic or heat-dependent hydration.</text>
</comment>
<feature type="binding site" evidence="17">
    <location>
        <position position="442"/>
    </location>
    <ligand>
        <name>AMP</name>
        <dbReference type="ChEBI" id="CHEBI:456215"/>
    </ligand>
</feature>
<evidence type="ECO:0000256" key="13">
    <source>
        <dbReference type="ARBA" id="ARBA00023268"/>
    </source>
</evidence>
<dbReference type="PROSITE" id="PS51383">
    <property type="entry name" value="YJEF_C_3"/>
    <property type="match status" value="1"/>
</dbReference>
<dbReference type="Pfam" id="PF01256">
    <property type="entry name" value="Carb_kinase"/>
    <property type="match status" value="1"/>
</dbReference>
<keyword evidence="6 17" id="KW-0547">Nucleotide-binding</keyword>
<feature type="binding site" evidence="17">
    <location>
        <position position="374"/>
    </location>
    <ligand>
        <name>(6S)-NADPHX</name>
        <dbReference type="ChEBI" id="CHEBI:64076"/>
    </ligand>
</feature>
<evidence type="ECO:0000256" key="9">
    <source>
        <dbReference type="ARBA" id="ARBA00022958"/>
    </source>
</evidence>
<comment type="function">
    <text evidence="14 19">Bifunctional enzyme that catalyzes the epimerization of the S- and R-forms of NAD(P)HX and the dehydration of the S-form of NAD(P)HX at the expense of ADP, which is converted to AMP. This allows the repair of both epimers of NAD(P)HX, a damaged form of NAD(P)H that is a result of enzymatic or heat-dependent hydration.</text>
</comment>
<reference evidence="23 24" key="1">
    <citation type="submission" date="2021-06" db="EMBL/GenBank/DDBJ databases">
        <authorList>
            <person name="Grouzdev D.S."/>
            <person name="Koziaeva V."/>
        </authorList>
    </citation>
    <scope>NUCLEOTIDE SEQUENCE [LARGE SCALE GENOMIC DNA]</scope>
    <source>
        <strain evidence="23 24">22</strain>
    </source>
</reference>
<feature type="region of interest" description="Disordered" evidence="20">
    <location>
        <begin position="504"/>
        <end position="539"/>
    </location>
</feature>
<dbReference type="PIRSF" id="PIRSF017184">
    <property type="entry name" value="Nnr"/>
    <property type="match status" value="1"/>
</dbReference>
<feature type="binding site" evidence="18">
    <location>
        <position position="155"/>
    </location>
    <ligand>
        <name>(6S)-NADPHX</name>
        <dbReference type="ChEBI" id="CHEBI:64076"/>
    </ligand>
</feature>
<evidence type="ECO:0000256" key="19">
    <source>
        <dbReference type="PIRNR" id="PIRNR017184"/>
    </source>
</evidence>
<comment type="cofactor">
    <cofactor evidence="17">
        <name>Mg(2+)</name>
        <dbReference type="ChEBI" id="CHEBI:18420"/>
    </cofactor>
</comment>
<feature type="binding site" evidence="18">
    <location>
        <begin position="126"/>
        <end position="132"/>
    </location>
    <ligand>
        <name>(6S)-NADPHX</name>
        <dbReference type="ChEBI" id="CHEBI:64076"/>
    </ligand>
</feature>
<evidence type="ECO:0000256" key="5">
    <source>
        <dbReference type="ARBA" id="ARBA00022723"/>
    </source>
</evidence>
<accession>A0A947D4A9</accession>